<evidence type="ECO:0000256" key="3">
    <source>
        <dbReference type="ARBA" id="ARBA00022578"/>
    </source>
</evidence>
<dbReference type="PANTHER" id="PTHR10948">
    <property type="entry name" value="TRANSPOSASE"/>
    <property type="match status" value="1"/>
</dbReference>
<dbReference type="InterPro" id="IPR012337">
    <property type="entry name" value="RNaseH-like_sf"/>
</dbReference>
<dbReference type="Pfam" id="PF13936">
    <property type="entry name" value="HTH_38"/>
    <property type="match status" value="1"/>
</dbReference>
<dbReference type="GO" id="GO:0004803">
    <property type="term" value="F:transposase activity"/>
    <property type="evidence" value="ECO:0007669"/>
    <property type="project" value="InterPro"/>
</dbReference>
<evidence type="ECO:0000313" key="8">
    <source>
        <dbReference type="Proteomes" id="UP001051844"/>
    </source>
</evidence>
<proteinExistence type="inferred from homology"/>
<keyword evidence="4" id="KW-0238">DNA-binding</keyword>
<accession>A0AA37C3C6</accession>
<organism evidence="7 8">
    <name type="scientific">Streptomyces albidoflavus</name>
    <dbReference type="NCBI Taxonomy" id="1886"/>
    <lineage>
        <taxon>Bacteria</taxon>
        <taxon>Bacillati</taxon>
        <taxon>Actinomycetota</taxon>
        <taxon>Actinomycetes</taxon>
        <taxon>Kitasatosporales</taxon>
        <taxon>Streptomycetaceae</taxon>
        <taxon>Streptomyces</taxon>
        <taxon>Streptomyces albidoflavus group</taxon>
    </lineage>
</organism>
<dbReference type="NCBIfam" id="NF033563">
    <property type="entry name" value="transpos_IS30"/>
    <property type="match status" value="1"/>
</dbReference>
<comment type="caution">
    <text evidence="7">The sequence shown here is derived from an EMBL/GenBank/DDBJ whole genome shotgun (WGS) entry which is preliminary data.</text>
</comment>
<dbReference type="AlphaFoldDB" id="A0AA37C3C6"/>
<dbReference type="InterPro" id="IPR051917">
    <property type="entry name" value="Transposase-Integrase"/>
</dbReference>
<dbReference type="InterPro" id="IPR036397">
    <property type="entry name" value="RNaseH_sf"/>
</dbReference>
<dbReference type="InterPro" id="IPR001598">
    <property type="entry name" value="Transposase_IS30_CS"/>
</dbReference>
<evidence type="ECO:0000256" key="1">
    <source>
        <dbReference type="ARBA" id="ARBA00002190"/>
    </source>
</evidence>
<dbReference type="GO" id="GO:0003677">
    <property type="term" value="F:DNA binding"/>
    <property type="evidence" value="ECO:0007669"/>
    <property type="project" value="UniProtKB-KW"/>
</dbReference>
<evidence type="ECO:0000259" key="6">
    <source>
        <dbReference type="PROSITE" id="PS50994"/>
    </source>
</evidence>
<dbReference type="PANTHER" id="PTHR10948:SF23">
    <property type="entry name" value="TRANSPOSASE INSI FOR INSERTION SEQUENCE ELEMENT IS30A-RELATED"/>
    <property type="match status" value="1"/>
</dbReference>
<evidence type="ECO:0000256" key="2">
    <source>
        <dbReference type="ARBA" id="ARBA00006363"/>
    </source>
</evidence>
<dbReference type="GO" id="GO:0015074">
    <property type="term" value="P:DNA integration"/>
    <property type="evidence" value="ECO:0007669"/>
    <property type="project" value="InterPro"/>
</dbReference>
<dbReference type="PROSITE" id="PS01043">
    <property type="entry name" value="TRANSPOSASE_IS30"/>
    <property type="match status" value="1"/>
</dbReference>
<dbReference type="InterPro" id="IPR001584">
    <property type="entry name" value="Integrase_cat-core"/>
</dbReference>
<dbReference type="InterPro" id="IPR025246">
    <property type="entry name" value="IS30-like_HTH"/>
</dbReference>
<keyword evidence="3" id="KW-0815">Transposition</keyword>
<dbReference type="InterPro" id="IPR053392">
    <property type="entry name" value="Transposase_IS30-like"/>
</dbReference>
<gene>
    <name evidence="7" type="ORF">ScoT_58460</name>
</gene>
<dbReference type="SUPFAM" id="SSF53098">
    <property type="entry name" value="Ribonuclease H-like"/>
    <property type="match status" value="1"/>
</dbReference>
<comment type="similarity">
    <text evidence="2">Belongs to the transposase IS30 family.</text>
</comment>
<name>A0AA37C3C6_9ACTN</name>
<dbReference type="Pfam" id="PF00665">
    <property type="entry name" value="rve"/>
    <property type="match status" value="1"/>
</dbReference>
<feature type="domain" description="Integrase catalytic" evidence="6">
    <location>
        <begin position="298"/>
        <end position="452"/>
    </location>
</feature>
<dbReference type="Gene3D" id="3.30.420.10">
    <property type="entry name" value="Ribonuclease H-like superfamily/Ribonuclease H"/>
    <property type="match status" value="1"/>
</dbReference>
<dbReference type="Proteomes" id="UP001051844">
    <property type="component" value="Unassembled WGS sequence"/>
</dbReference>
<evidence type="ECO:0000256" key="4">
    <source>
        <dbReference type="ARBA" id="ARBA00023125"/>
    </source>
</evidence>
<dbReference type="GO" id="GO:0005829">
    <property type="term" value="C:cytosol"/>
    <property type="evidence" value="ECO:0007669"/>
    <property type="project" value="TreeGrafter"/>
</dbReference>
<sequence length="455" mass="51157">MDFEALKARFFEALDQEDGNIVAAARAVGLNRNTAATWARKAGVRGRGKPRPPAHPGRAEYERLRAAGVRRRDAAAQAGVHERTAEDWDQGIRQIGHSRLHPDGRMIVYKTGVTIIKPPLAAVDAQLHPRFLTMAERETIADMRRAGHSLRAIGRVLGRPASTVKREIDARAVDGIYRPHRAQRAWAESRSRPKDSKLAQDGPLRRFVADKLQEQWSPEQICHALVTEFPDDEGMRVSPETIYQAIYVQARGGLRREVAAALRTGRTRRKPHRSPDQRTRRFVDEMVMISKRPPEVEDRAVPGHWEGDLIVGPRSESAIVTLVERSTRYVLLGHLPGGHTAEEVRDVLVPLIQTLPSHLRGSLTWDQGCEMAAHKQFTLATGVPVYFCDPHSPWQRGSNENTNGLLRQYFPKSTDLSVHSPEDLEHVAQRLNGRPRKTLGWKTPAERLRDLLTAT</sequence>
<comment type="function">
    <text evidence="1">Required for the transposition of the insertion element.</text>
</comment>
<dbReference type="GO" id="GO:0006313">
    <property type="term" value="P:DNA transposition"/>
    <property type="evidence" value="ECO:0007669"/>
    <property type="project" value="InterPro"/>
</dbReference>
<evidence type="ECO:0000313" key="7">
    <source>
        <dbReference type="EMBL" id="GHI49672.1"/>
    </source>
</evidence>
<protein>
    <recommendedName>
        <fullName evidence="6">Integrase catalytic domain-containing protein</fullName>
    </recommendedName>
</protein>
<keyword evidence="5" id="KW-0233">DNA recombination</keyword>
<dbReference type="EMBL" id="BNDZ01000005">
    <property type="protein sequence ID" value="GHI49672.1"/>
    <property type="molecule type" value="Genomic_DNA"/>
</dbReference>
<dbReference type="PROSITE" id="PS50994">
    <property type="entry name" value="INTEGRASE"/>
    <property type="match status" value="1"/>
</dbReference>
<evidence type="ECO:0000256" key="5">
    <source>
        <dbReference type="ARBA" id="ARBA00023172"/>
    </source>
</evidence>
<reference evidence="7" key="1">
    <citation type="submission" date="2022-09" db="EMBL/GenBank/DDBJ databases">
        <title>Whole genome shotgun sequence of Streptomyces albidoflavus NBRC 12854.</title>
        <authorList>
            <person name="Komaki H."/>
            <person name="Tamura T."/>
        </authorList>
    </citation>
    <scope>NUCLEOTIDE SEQUENCE</scope>
    <source>
        <strain evidence="7">NBRC 12854</strain>
    </source>
</reference>